<name>A0A160DS39_9GAMM</name>
<dbReference type="KEGG" id="dko:I596_828"/>
<protein>
    <recommendedName>
        <fullName evidence="6">DUF4785 family protein</fullName>
    </recommendedName>
</protein>
<evidence type="ECO:0000259" key="2">
    <source>
        <dbReference type="Pfam" id="PF16024"/>
    </source>
</evidence>
<evidence type="ECO:0000259" key="3">
    <source>
        <dbReference type="Pfam" id="PF20943"/>
    </source>
</evidence>
<dbReference type="EMBL" id="CP015249">
    <property type="protein sequence ID" value="ANB16864.1"/>
    <property type="molecule type" value="Genomic_DNA"/>
</dbReference>
<evidence type="ECO:0000256" key="1">
    <source>
        <dbReference type="SAM" id="SignalP"/>
    </source>
</evidence>
<feature type="chain" id="PRO_5007813611" description="DUF4785 family protein" evidence="1">
    <location>
        <begin position="21"/>
        <end position="401"/>
    </location>
</feature>
<dbReference type="InterPro" id="IPR048295">
    <property type="entry name" value="DUF4785_C"/>
</dbReference>
<reference evidence="4 5" key="1">
    <citation type="submission" date="2016-04" db="EMBL/GenBank/DDBJ databases">
        <title>Complete genome sequence of Dokdonella koreensis DS-123T.</title>
        <authorList>
            <person name="Kim J.F."/>
            <person name="Lee H."/>
            <person name="Kwak M.-J."/>
        </authorList>
    </citation>
    <scope>NUCLEOTIDE SEQUENCE [LARGE SCALE GENOMIC DNA]</scope>
    <source>
        <strain evidence="4 5">DS-123</strain>
    </source>
</reference>
<feature type="signal peptide" evidence="1">
    <location>
        <begin position="1"/>
        <end position="20"/>
    </location>
</feature>
<dbReference type="Gene3D" id="2.60.40.3870">
    <property type="entry name" value="Uncharacterised protein PF16024, DUF4785"/>
    <property type="match status" value="1"/>
</dbReference>
<proteinExistence type="predicted"/>
<keyword evidence="5" id="KW-1185">Reference proteome</keyword>
<dbReference type="STRING" id="1300342.I596_828"/>
<evidence type="ECO:0000313" key="5">
    <source>
        <dbReference type="Proteomes" id="UP000076830"/>
    </source>
</evidence>
<dbReference type="Proteomes" id="UP000076830">
    <property type="component" value="Chromosome"/>
</dbReference>
<organism evidence="4 5">
    <name type="scientific">Dokdonella koreensis DS-123</name>
    <dbReference type="NCBI Taxonomy" id="1300342"/>
    <lineage>
        <taxon>Bacteria</taxon>
        <taxon>Pseudomonadati</taxon>
        <taxon>Pseudomonadota</taxon>
        <taxon>Gammaproteobacteria</taxon>
        <taxon>Lysobacterales</taxon>
        <taxon>Rhodanobacteraceae</taxon>
        <taxon>Dokdonella</taxon>
    </lineage>
</organism>
<gene>
    <name evidence="4" type="ORF">I596_828</name>
</gene>
<accession>A0A160DS39</accession>
<feature type="domain" description="DUF4785" evidence="3">
    <location>
        <begin position="298"/>
        <end position="399"/>
    </location>
</feature>
<dbReference type="AlphaFoldDB" id="A0A160DS39"/>
<dbReference type="Pfam" id="PF20943">
    <property type="entry name" value="DUF4785_3rd"/>
    <property type="match status" value="1"/>
</dbReference>
<feature type="domain" description="DUF4785" evidence="2">
    <location>
        <begin position="48"/>
        <end position="186"/>
    </location>
</feature>
<evidence type="ECO:0008006" key="6">
    <source>
        <dbReference type="Google" id="ProtNLM"/>
    </source>
</evidence>
<evidence type="ECO:0000313" key="4">
    <source>
        <dbReference type="EMBL" id="ANB16864.1"/>
    </source>
</evidence>
<dbReference type="InterPro" id="IPR031979">
    <property type="entry name" value="DUF4785_N"/>
</dbReference>
<dbReference type="OrthoDB" id="5935982at2"/>
<dbReference type="Pfam" id="PF16024">
    <property type="entry name" value="DUF4785_1st"/>
    <property type="match status" value="1"/>
</dbReference>
<sequence length="401" mass="41318">MMKTTRFAWPALLLAVAAQAQPAATLLPAAAGDLVAGRAVAVERSVPATLERAPLTYAQPLAAGDALAGVPAIHVAESREYWQRVDGVQLGQGYALALTAPGALVLLSPAASAAPLATARMRIVRGAERTSLDRAGEALVDAAALREAGMAVAAGSIGFRLRPGYEADARLQVDGAQGDYLLHVTEPRSPHRLTLAAARDTVHAGDELIVDLALLGGAQVVQAAGLLVAPDGRSWDLAVSHAGNGVQGRVSVPSTAGAQPGLWEVRTTLAASDGTRAFQRDARTALAVTVPTARIAGAAPARDTKAGRSATTVAIDLDVASAGRYEVRGILYGTDAGGRLVPAALAQSAAWMEPGARRLDLAFPPSAGGLRAPYELRDLRLTDQGVPALIERRARALALDR</sequence>
<keyword evidence="1" id="KW-0732">Signal</keyword>
<dbReference type="Gene3D" id="2.60.120.1370">
    <property type="match status" value="1"/>
</dbReference>